<dbReference type="Gene3D" id="1.20.140.150">
    <property type="match status" value="2"/>
</dbReference>
<gene>
    <name evidence="6" type="ORF">QE152_g22499</name>
</gene>
<evidence type="ECO:0000256" key="3">
    <source>
        <dbReference type="ARBA" id="ARBA00022989"/>
    </source>
</evidence>
<dbReference type="PANTHER" id="PTHR21215:SF0">
    <property type="entry name" value="LD36024P"/>
    <property type="match status" value="1"/>
</dbReference>
<keyword evidence="4 5" id="KW-0472">Membrane</keyword>
<dbReference type="GO" id="GO:0016020">
    <property type="term" value="C:membrane"/>
    <property type="evidence" value="ECO:0007669"/>
    <property type="project" value="UniProtKB-SubCell"/>
</dbReference>
<evidence type="ECO:0000313" key="6">
    <source>
        <dbReference type="EMBL" id="KAK9719708.1"/>
    </source>
</evidence>
<organism evidence="6 7">
    <name type="scientific">Popillia japonica</name>
    <name type="common">Japanese beetle</name>
    <dbReference type="NCBI Taxonomy" id="7064"/>
    <lineage>
        <taxon>Eukaryota</taxon>
        <taxon>Metazoa</taxon>
        <taxon>Ecdysozoa</taxon>
        <taxon>Arthropoda</taxon>
        <taxon>Hexapoda</taxon>
        <taxon>Insecta</taxon>
        <taxon>Pterygota</taxon>
        <taxon>Neoptera</taxon>
        <taxon>Endopterygota</taxon>
        <taxon>Coleoptera</taxon>
        <taxon>Polyphaga</taxon>
        <taxon>Scarabaeiformia</taxon>
        <taxon>Scarabaeidae</taxon>
        <taxon>Rutelinae</taxon>
        <taxon>Popillia</taxon>
    </lineage>
</organism>
<proteinExistence type="predicted"/>
<dbReference type="InterPro" id="IPR004031">
    <property type="entry name" value="PMP22/EMP/MP20/Claudin"/>
</dbReference>
<evidence type="ECO:0000256" key="4">
    <source>
        <dbReference type="ARBA" id="ARBA00023136"/>
    </source>
</evidence>
<keyword evidence="7" id="KW-1185">Reference proteome</keyword>
<evidence type="ECO:0000313" key="7">
    <source>
        <dbReference type="Proteomes" id="UP001458880"/>
    </source>
</evidence>
<protein>
    <submittedName>
        <fullName evidence="6">PMP-22/EMP/MP20/Claudin tight junction</fullName>
    </submittedName>
</protein>
<keyword evidence="3 5" id="KW-1133">Transmembrane helix</keyword>
<evidence type="ECO:0000256" key="1">
    <source>
        <dbReference type="ARBA" id="ARBA00004141"/>
    </source>
</evidence>
<comment type="subcellular location">
    <subcellularLocation>
        <location evidence="1">Membrane</location>
        <topology evidence="1">Multi-pass membrane protein</topology>
    </subcellularLocation>
</comment>
<sequence length="342" mass="38595">MPCSAVTLSLATITSIIAVALLTIAFATDNWLYIDVKRANIQSYLSTHKDETTLLENLHSKYYYYSRTKGLFRICYPKERPPTVKTYLSPVETHCNNINYYIPDENNETSGFTDDAWTKLHMGRSMIALFIISFLAVFSAFCTGVTGCWRRSPGNITATAILMLLACLLSAGAMGLWHGVEYYEKEKVVGEDFYQEWSPILQENTEIVYDWSFVLGWLGVFSSLAGSFLFLFSSCCLAGEKEREEMNNVLRDNSRINYDWSYMLAWVGVGWLLVAAMLFSGGAICLRGEREREENINMQYIMPVYPQKQQYAYAGYPVPAPGGYPGPYYTTSSGYAPLSSVP</sequence>
<name>A0AAW1KJZ7_POPJA</name>
<dbReference type="Proteomes" id="UP001458880">
    <property type="component" value="Unassembled WGS sequence"/>
</dbReference>
<accession>A0AAW1KJZ7</accession>
<reference evidence="6 7" key="1">
    <citation type="journal article" date="2024" name="BMC Genomics">
        <title>De novo assembly and annotation of Popillia japonica's genome with initial clues to its potential as an invasive pest.</title>
        <authorList>
            <person name="Cucini C."/>
            <person name="Boschi S."/>
            <person name="Funari R."/>
            <person name="Cardaioli E."/>
            <person name="Iannotti N."/>
            <person name="Marturano G."/>
            <person name="Paoli F."/>
            <person name="Bruttini M."/>
            <person name="Carapelli A."/>
            <person name="Frati F."/>
            <person name="Nardi F."/>
        </authorList>
    </citation>
    <scope>NUCLEOTIDE SEQUENCE [LARGE SCALE GENOMIC DNA]</scope>
    <source>
        <strain evidence="6">DMR45628</strain>
    </source>
</reference>
<feature type="transmembrane region" description="Helical" evidence="5">
    <location>
        <begin position="260"/>
        <end position="284"/>
    </location>
</feature>
<dbReference type="PANTHER" id="PTHR21215">
    <property type="entry name" value="LD36024P"/>
    <property type="match status" value="1"/>
</dbReference>
<feature type="transmembrane region" description="Helical" evidence="5">
    <location>
        <begin position="156"/>
        <end position="177"/>
    </location>
</feature>
<dbReference type="AlphaFoldDB" id="A0AAW1KJZ7"/>
<feature type="transmembrane region" description="Helical" evidence="5">
    <location>
        <begin position="127"/>
        <end position="149"/>
    </location>
</feature>
<keyword evidence="2 5" id="KW-0812">Transmembrane</keyword>
<evidence type="ECO:0000256" key="2">
    <source>
        <dbReference type="ARBA" id="ARBA00022692"/>
    </source>
</evidence>
<feature type="transmembrane region" description="Helical" evidence="5">
    <location>
        <begin position="214"/>
        <end position="239"/>
    </location>
</feature>
<dbReference type="Pfam" id="PF13903">
    <property type="entry name" value="Claudin_2"/>
    <property type="match status" value="2"/>
</dbReference>
<evidence type="ECO:0000256" key="5">
    <source>
        <dbReference type="SAM" id="Phobius"/>
    </source>
</evidence>
<dbReference type="EMBL" id="JASPKY010000217">
    <property type="protein sequence ID" value="KAK9719708.1"/>
    <property type="molecule type" value="Genomic_DNA"/>
</dbReference>
<comment type="caution">
    <text evidence="6">The sequence shown here is derived from an EMBL/GenBank/DDBJ whole genome shotgun (WGS) entry which is preliminary data.</text>
</comment>